<dbReference type="PANTHER" id="PTHR14969:SF13">
    <property type="entry name" value="AT30094P"/>
    <property type="match status" value="1"/>
</dbReference>
<feature type="domain" description="Phosphatidic acid phosphatase type 2/haloperoxidase" evidence="2">
    <location>
        <begin position="87"/>
        <end position="201"/>
    </location>
</feature>
<keyword evidence="1" id="KW-1133">Transmembrane helix</keyword>
<proteinExistence type="predicted"/>
<evidence type="ECO:0000256" key="1">
    <source>
        <dbReference type="SAM" id="Phobius"/>
    </source>
</evidence>
<name>A0ABU0FXV0_9BACI</name>
<dbReference type="InterPro" id="IPR000326">
    <property type="entry name" value="PAP2/HPO"/>
</dbReference>
<feature type="transmembrane region" description="Helical" evidence="1">
    <location>
        <begin position="130"/>
        <end position="148"/>
    </location>
</feature>
<dbReference type="SMART" id="SM00014">
    <property type="entry name" value="acidPPc"/>
    <property type="match status" value="1"/>
</dbReference>
<dbReference type="Proteomes" id="UP001242313">
    <property type="component" value="Unassembled WGS sequence"/>
</dbReference>
<dbReference type="GO" id="GO:0050380">
    <property type="term" value="F:undecaprenyl-diphosphatase activity"/>
    <property type="evidence" value="ECO:0007669"/>
    <property type="project" value="UniProtKB-EC"/>
</dbReference>
<feature type="transmembrane region" description="Helical" evidence="1">
    <location>
        <begin position="89"/>
        <end position="110"/>
    </location>
</feature>
<keyword evidence="4" id="KW-1185">Reference proteome</keyword>
<dbReference type="EC" id="3.6.1.27" evidence="3"/>
<reference evidence="3 4" key="1">
    <citation type="submission" date="2023-07" db="EMBL/GenBank/DDBJ databases">
        <title>Genomic Encyclopedia of Type Strains, Phase IV (KMG-IV): sequencing the most valuable type-strain genomes for metagenomic binning, comparative biology and taxonomic classification.</title>
        <authorList>
            <person name="Goeker M."/>
        </authorList>
    </citation>
    <scope>NUCLEOTIDE SEQUENCE [LARGE SCALE GENOMIC DNA]</scope>
    <source>
        <strain evidence="3 4">DSM 19598</strain>
    </source>
</reference>
<dbReference type="Gene3D" id="1.20.144.10">
    <property type="entry name" value="Phosphatidic acid phosphatase type 2/haloperoxidase"/>
    <property type="match status" value="2"/>
</dbReference>
<keyword evidence="3" id="KW-0378">Hydrolase</keyword>
<dbReference type="SUPFAM" id="SSF48317">
    <property type="entry name" value="Acid phosphatase/Vanadium-dependent haloperoxidase"/>
    <property type="match status" value="1"/>
</dbReference>
<sequence length="216" mass="24200">MKEKGHVISALVIGFISLIGFSFIAVLISVGKVAEFDQALISFIRGFETPALTSIMKLFTFIGSFPVVLVIFLIVSFIFYRVLKSRTEIFLVAAVIVGTQVINLLLKLLFHRARPDIHLLIDVGGYSFPSGHAMSAFAVYGILTFVFWRHIPKSIGRISLIIGSSMFILFIGMSRIYLGVHYPSDIIGGYFASAAWLTVAIWFFQSYKERQWEKSS</sequence>
<keyword evidence="1" id="KW-0812">Transmembrane</keyword>
<evidence type="ECO:0000313" key="3">
    <source>
        <dbReference type="EMBL" id="MDQ0414770.1"/>
    </source>
</evidence>
<gene>
    <name evidence="3" type="ORF">J2S25_002980</name>
</gene>
<organism evidence="3 4">
    <name type="scientific">Mesobacillus stamsii</name>
    <dbReference type="NCBI Taxonomy" id="225347"/>
    <lineage>
        <taxon>Bacteria</taxon>
        <taxon>Bacillati</taxon>
        <taxon>Bacillota</taxon>
        <taxon>Bacilli</taxon>
        <taxon>Bacillales</taxon>
        <taxon>Bacillaceae</taxon>
        <taxon>Mesobacillus</taxon>
    </lineage>
</organism>
<dbReference type="Pfam" id="PF01569">
    <property type="entry name" value="PAP2"/>
    <property type="match status" value="1"/>
</dbReference>
<dbReference type="EMBL" id="JAUSUN010000020">
    <property type="protein sequence ID" value="MDQ0414770.1"/>
    <property type="molecule type" value="Genomic_DNA"/>
</dbReference>
<protein>
    <submittedName>
        <fullName evidence="3">Undecaprenyl-diphosphatase</fullName>
        <ecNumber evidence="3">3.6.1.27</ecNumber>
    </submittedName>
</protein>
<dbReference type="PANTHER" id="PTHR14969">
    <property type="entry name" value="SPHINGOSINE-1-PHOSPHATE PHOSPHOHYDROLASE"/>
    <property type="match status" value="1"/>
</dbReference>
<keyword evidence="1" id="KW-0472">Membrane</keyword>
<feature type="transmembrane region" description="Helical" evidence="1">
    <location>
        <begin position="186"/>
        <end position="204"/>
    </location>
</feature>
<feature type="transmembrane region" description="Helical" evidence="1">
    <location>
        <begin position="58"/>
        <end position="82"/>
    </location>
</feature>
<evidence type="ECO:0000259" key="2">
    <source>
        <dbReference type="SMART" id="SM00014"/>
    </source>
</evidence>
<evidence type="ECO:0000313" key="4">
    <source>
        <dbReference type="Proteomes" id="UP001242313"/>
    </source>
</evidence>
<feature type="transmembrane region" description="Helical" evidence="1">
    <location>
        <begin position="7"/>
        <end position="30"/>
    </location>
</feature>
<accession>A0ABU0FXV0</accession>
<dbReference type="CDD" id="cd03392">
    <property type="entry name" value="PAP2_like_2"/>
    <property type="match status" value="1"/>
</dbReference>
<feature type="transmembrane region" description="Helical" evidence="1">
    <location>
        <begin position="160"/>
        <end position="180"/>
    </location>
</feature>
<dbReference type="InterPro" id="IPR036938">
    <property type="entry name" value="PAP2/HPO_sf"/>
</dbReference>
<comment type="caution">
    <text evidence="3">The sequence shown here is derived from an EMBL/GenBank/DDBJ whole genome shotgun (WGS) entry which is preliminary data.</text>
</comment>
<dbReference type="RefSeq" id="WP_307192236.1">
    <property type="nucleotide sequence ID" value="NZ_JAUSUN010000020.1"/>
</dbReference>